<proteinExistence type="predicted"/>
<evidence type="ECO:0000313" key="4">
    <source>
        <dbReference type="Proteomes" id="UP000031668"/>
    </source>
</evidence>
<keyword evidence="2" id="KW-0732">Signal</keyword>
<feature type="region of interest" description="Disordered" evidence="1">
    <location>
        <begin position="82"/>
        <end position="148"/>
    </location>
</feature>
<feature type="compositionally biased region" description="Polar residues" evidence="1">
    <location>
        <begin position="119"/>
        <end position="148"/>
    </location>
</feature>
<dbReference type="EMBL" id="JWZT01003808">
    <property type="protein sequence ID" value="KII65495.1"/>
    <property type="molecule type" value="Genomic_DNA"/>
</dbReference>
<organism evidence="3 4">
    <name type="scientific">Thelohanellus kitauei</name>
    <name type="common">Myxosporean</name>
    <dbReference type="NCBI Taxonomy" id="669202"/>
    <lineage>
        <taxon>Eukaryota</taxon>
        <taxon>Metazoa</taxon>
        <taxon>Cnidaria</taxon>
        <taxon>Myxozoa</taxon>
        <taxon>Myxosporea</taxon>
        <taxon>Bivalvulida</taxon>
        <taxon>Platysporina</taxon>
        <taxon>Myxobolidae</taxon>
        <taxon>Thelohanellus</taxon>
    </lineage>
</organism>
<name>A0A0C2MMA0_THEKT</name>
<evidence type="ECO:0000313" key="3">
    <source>
        <dbReference type="EMBL" id="KII65495.1"/>
    </source>
</evidence>
<protein>
    <submittedName>
        <fullName evidence="3">Uncharacterized protein</fullName>
    </submittedName>
</protein>
<keyword evidence="4" id="KW-1185">Reference proteome</keyword>
<dbReference type="AlphaFoldDB" id="A0A0C2MMA0"/>
<evidence type="ECO:0000256" key="1">
    <source>
        <dbReference type="SAM" id="MobiDB-lite"/>
    </source>
</evidence>
<sequence>MYSQFPLAAKAIFIICLYRIVHCPDPVCIFSYIKNQSDVVSNSPETPYTSIAEFGSAQTLPEAKISKDMSVQENQILSFPSAQEFSVEDFQRGQEAGTSNDLSNPEADQESSSSSQESTVVATQSLPGEGSSLDTTSGEPIPNQNDLSPQQKAKAYLDTLNCDEVAILRQFSPIFLTIT</sequence>
<feature type="chain" id="PRO_5002152196" evidence="2">
    <location>
        <begin position="24"/>
        <end position="179"/>
    </location>
</feature>
<comment type="caution">
    <text evidence="3">The sequence shown here is derived from an EMBL/GenBank/DDBJ whole genome shotgun (WGS) entry which is preliminary data.</text>
</comment>
<evidence type="ECO:0000256" key="2">
    <source>
        <dbReference type="SAM" id="SignalP"/>
    </source>
</evidence>
<feature type="signal peptide" evidence="2">
    <location>
        <begin position="1"/>
        <end position="23"/>
    </location>
</feature>
<dbReference type="Proteomes" id="UP000031668">
    <property type="component" value="Unassembled WGS sequence"/>
</dbReference>
<reference evidence="3 4" key="1">
    <citation type="journal article" date="2014" name="Genome Biol. Evol.">
        <title>The genome of the myxosporean Thelohanellus kitauei shows adaptations to nutrient acquisition within its fish host.</title>
        <authorList>
            <person name="Yang Y."/>
            <person name="Xiong J."/>
            <person name="Zhou Z."/>
            <person name="Huo F."/>
            <person name="Miao W."/>
            <person name="Ran C."/>
            <person name="Liu Y."/>
            <person name="Zhang J."/>
            <person name="Feng J."/>
            <person name="Wang M."/>
            <person name="Wang M."/>
            <person name="Wang L."/>
            <person name="Yao B."/>
        </authorList>
    </citation>
    <scope>NUCLEOTIDE SEQUENCE [LARGE SCALE GENOMIC DNA]</scope>
    <source>
        <strain evidence="3">Wuqing</strain>
    </source>
</reference>
<gene>
    <name evidence="3" type="ORF">RF11_07013</name>
</gene>
<accession>A0A0C2MMA0</accession>